<feature type="compositionally biased region" description="Basic and acidic residues" evidence="1">
    <location>
        <begin position="100"/>
        <end position="111"/>
    </location>
</feature>
<protein>
    <submittedName>
        <fullName evidence="2">Uncharacterized protein</fullName>
    </submittedName>
</protein>
<dbReference type="EMBL" id="MVGC01000018">
    <property type="protein sequence ID" value="RJE26628.1"/>
    <property type="molecule type" value="Genomic_DNA"/>
</dbReference>
<dbReference type="AlphaFoldDB" id="A0A3A2ZTY2"/>
<dbReference type="Proteomes" id="UP000266188">
    <property type="component" value="Unassembled WGS sequence"/>
</dbReference>
<sequence>MRKGVTWNAESHVKLLMAILAQTNAANLKLNYDEIVRYMGPECTPVAVRLQLQKLRRKVCASGGGIQEEKGADAATPTTPKRKGGTGAGKGVSKKAKKGVKSDPTVDKAEDGADEGEKEDEE</sequence>
<proteinExistence type="predicted"/>
<dbReference type="OrthoDB" id="5418867at2759"/>
<feature type="region of interest" description="Disordered" evidence="1">
    <location>
        <begin position="62"/>
        <end position="122"/>
    </location>
</feature>
<comment type="caution">
    <text evidence="2">The sequence shown here is derived from an EMBL/GenBank/DDBJ whole genome shotgun (WGS) entry which is preliminary data.</text>
</comment>
<dbReference type="STRING" id="2070753.A0A3A2ZTY2"/>
<keyword evidence="3" id="KW-1185">Reference proteome</keyword>
<evidence type="ECO:0000313" key="2">
    <source>
        <dbReference type="EMBL" id="RJE26628.1"/>
    </source>
</evidence>
<gene>
    <name evidence="2" type="ORF">PHISCL_01042</name>
</gene>
<evidence type="ECO:0000256" key="1">
    <source>
        <dbReference type="SAM" id="MobiDB-lite"/>
    </source>
</evidence>
<accession>A0A3A2ZTY2</accession>
<organism evidence="2 3">
    <name type="scientific">Aspergillus sclerotialis</name>
    <dbReference type="NCBI Taxonomy" id="2070753"/>
    <lineage>
        <taxon>Eukaryota</taxon>
        <taxon>Fungi</taxon>
        <taxon>Dikarya</taxon>
        <taxon>Ascomycota</taxon>
        <taxon>Pezizomycotina</taxon>
        <taxon>Eurotiomycetes</taxon>
        <taxon>Eurotiomycetidae</taxon>
        <taxon>Eurotiales</taxon>
        <taxon>Aspergillaceae</taxon>
        <taxon>Aspergillus</taxon>
        <taxon>Aspergillus subgen. Polypaecilum</taxon>
    </lineage>
</organism>
<reference evidence="3" key="1">
    <citation type="submission" date="2017-02" db="EMBL/GenBank/DDBJ databases">
        <authorList>
            <person name="Tafer H."/>
            <person name="Lopandic K."/>
        </authorList>
    </citation>
    <scope>NUCLEOTIDE SEQUENCE [LARGE SCALE GENOMIC DNA]</scope>
    <source>
        <strain evidence="3">CBS 366.77</strain>
    </source>
</reference>
<feature type="compositionally biased region" description="Acidic residues" evidence="1">
    <location>
        <begin position="112"/>
        <end position="122"/>
    </location>
</feature>
<name>A0A3A2ZTY2_9EURO</name>
<evidence type="ECO:0000313" key="3">
    <source>
        <dbReference type="Proteomes" id="UP000266188"/>
    </source>
</evidence>